<evidence type="ECO:0000256" key="1">
    <source>
        <dbReference type="SAM" id="SignalP"/>
    </source>
</evidence>
<gene>
    <name evidence="2" type="ORF">DES52_1133</name>
</gene>
<dbReference type="AlphaFoldDB" id="A0A318S295"/>
<dbReference type="OrthoDB" id="70153at2"/>
<organism evidence="2 3">
    <name type="scientific">Deinococcus yavapaiensis KR-236</name>
    <dbReference type="NCBI Taxonomy" id="694435"/>
    <lineage>
        <taxon>Bacteria</taxon>
        <taxon>Thermotogati</taxon>
        <taxon>Deinococcota</taxon>
        <taxon>Deinococci</taxon>
        <taxon>Deinococcales</taxon>
        <taxon>Deinococcaceae</taxon>
        <taxon>Deinococcus</taxon>
    </lineage>
</organism>
<evidence type="ECO:0000313" key="3">
    <source>
        <dbReference type="Proteomes" id="UP000248326"/>
    </source>
</evidence>
<dbReference type="EMBL" id="QJSX01000013">
    <property type="protein sequence ID" value="PYE51957.1"/>
    <property type="molecule type" value="Genomic_DNA"/>
</dbReference>
<keyword evidence="3" id="KW-1185">Reference proteome</keyword>
<comment type="caution">
    <text evidence="2">The sequence shown here is derived from an EMBL/GenBank/DDBJ whole genome shotgun (WGS) entry which is preliminary data.</text>
</comment>
<accession>A0A318S295</accession>
<dbReference type="PROSITE" id="PS51257">
    <property type="entry name" value="PROKAR_LIPOPROTEIN"/>
    <property type="match status" value="1"/>
</dbReference>
<reference evidence="2 3" key="1">
    <citation type="submission" date="2018-06" db="EMBL/GenBank/DDBJ databases">
        <title>Genomic Encyclopedia of Type Strains, Phase IV (KMG-IV): sequencing the most valuable type-strain genomes for metagenomic binning, comparative biology and taxonomic classification.</title>
        <authorList>
            <person name="Goeker M."/>
        </authorList>
    </citation>
    <scope>NUCLEOTIDE SEQUENCE [LARGE SCALE GENOMIC DNA]</scope>
    <source>
        <strain evidence="2 3">DSM 18048</strain>
    </source>
</reference>
<feature type="chain" id="PRO_5016434178" evidence="1">
    <location>
        <begin position="24"/>
        <end position="666"/>
    </location>
</feature>
<proteinExistence type="predicted"/>
<evidence type="ECO:0000313" key="2">
    <source>
        <dbReference type="EMBL" id="PYE51957.1"/>
    </source>
</evidence>
<dbReference type="RefSeq" id="WP_110887734.1">
    <property type="nucleotide sequence ID" value="NZ_QJSX01000013.1"/>
</dbReference>
<sequence length="666" mass="73526">MLVSLRTTLFFCLVFTLCVTAGACPAVPGTMANKAVPSILQGFTPVCGSVYRSIKEGRLDNPRYTDRSLTYRWLEVYTVPAAEKNAAVRRLVESLQRPAYKYEWRGEMKPEPNTSVTAYVSAVTGKGLWIVTAEDPAAAKLTRIALLGTNLVISSKAQYPAAASATFAIVLGSDIFPIVSTQYASARFYTPGKPSSPVGAAAPPFLPHQFATLTDDEFTTAALRNAFCKTFACQFKTTGGNEDGSSSVMYRLKDHPVTFGLVGDDILMSGKLSFQFYISQLMMERAFASTLQGKSILAQYTQAMLGTRSSFSSCPSVIEQRDATRRADITLECSVYWVNKGEANLITDAKLTAETEYIAYTITYLPGATSTTPLRTLTRPASSALRDTWCQQFDCSLVTMNAEHDFAALRTPALLEGSLFVYKPLEREGSAELRLRYKGSPLKLRDQLMSAFFWQFSGQHVAYTDLDCDENGLPIVLKETPQGALVGECDKYDAGGDGQTHYTLHTSRLSRDQVAALKRQRQWKIEDQATFDGFTAAVSRAYRSLPAGDDRLLGVRLICEKYWNAPVRPLCLTLEVSRSSNSTSTVPLTNVYVYYPAAMRSLIRHGSLYNAQVAGDPVPRNAVCMGQIKGLFSPSDVYIAVSKDDWSFWVTFNMDPRDLTHMLKCF</sequence>
<dbReference type="Proteomes" id="UP000248326">
    <property type="component" value="Unassembled WGS sequence"/>
</dbReference>
<name>A0A318S295_9DEIO</name>
<feature type="signal peptide" evidence="1">
    <location>
        <begin position="1"/>
        <end position="23"/>
    </location>
</feature>
<keyword evidence="1" id="KW-0732">Signal</keyword>
<protein>
    <submittedName>
        <fullName evidence="2">Uncharacterized protein</fullName>
    </submittedName>
</protein>